<feature type="transmembrane region" description="Helical" evidence="9">
    <location>
        <begin position="114"/>
        <end position="131"/>
    </location>
</feature>
<dbReference type="SUPFAM" id="SSF47473">
    <property type="entry name" value="EF-hand"/>
    <property type="match status" value="1"/>
</dbReference>
<dbReference type="GO" id="GO:0005509">
    <property type="term" value="F:calcium ion binding"/>
    <property type="evidence" value="ECO:0007669"/>
    <property type="project" value="InterPro"/>
</dbReference>
<keyword evidence="9" id="KW-0812">Transmembrane</keyword>
<reference evidence="12" key="1">
    <citation type="submission" date="2025-08" db="UniProtKB">
        <authorList>
            <consortium name="RefSeq"/>
        </authorList>
    </citation>
    <scope>IDENTIFICATION</scope>
    <source>
        <tissue evidence="12">Muscle</tissue>
    </source>
</reference>
<dbReference type="GeneID" id="109385241"/>
<proteinExistence type="inferred from homology"/>
<dbReference type="InterPro" id="IPR002048">
    <property type="entry name" value="EF_hand_dom"/>
</dbReference>
<organism evidence="11 12">
    <name type="scientific">Hipposideros armiger</name>
    <name type="common">Great Himalayan leaf-nosed bat</name>
    <dbReference type="NCBI Taxonomy" id="186990"/>
    <lineage>
        <taxon>Eukaryota</taxon>
        <taxon>Metazoa</taxon>
        <taxon>Chordata</taxon>
        <taxon>Craniata</taxon>
        <taxon>Vertebrata</taxon>
        <taxon>Euteleostomi</taxon>
        <taxon>Mammalia</taxon>
        <taxon>Eutheria</taxon>
        <taxon>Laurasiatheria</taxon>
        <taxon>Chiroptera</taxon>
        <taxon>Yinpterochiroptera</taxon>
        <taxon>Rhinolophoidea</taxon>
        <taxon>Hipposideridae</taxon>
        <taxon>Hipposideros</taxon>
    </lineage>
</organism>
<dbReference type="PANTHER" id="PTHR16244:SF2">
    <property type="entry name" value="CEROID-LIPOFUSCINOSIS NEURONAL PROTEIN 6"/>
    <property type="match status" value="1"/>
</dbReference>
<comment type="function">
    <text evidence="5">As part of the intermicrovillar adhesion complex/IMAC plays a role in epithelial brush border differentiation, controlling microvilli organization and length. Acts as a light chain for MYO7B and is required for efficient targeting of the IMAC to the tips of border brush microvilli.</text>
</comment>
<feature type="transmembrane region" description="Helical" evidence="9">
    <location>
        <begin position="180"/>
        <end position="198"/>
    </location>
</feature>
<evidence type="ECO:0000256" key="9">
    <source>
        <dbReference type="SAM" id="Phobius"/>
    </source>
</evidence>
<evidence type="ECO:0000256" key="3">
    <source>
        <dbReference type="ARBA" id="ARBA00022737"/>
    </source>
</evidence>
<dbReference type="FunFam" id="1.10.238.10:FF:000191">
    <property type="entry name" value="Calmodulin like 4"/>
    <property type="match status" value="1"/>
</dbReference>
<keyword evidence="11" id="KW-1185">Reference proteome</keyword>
<dbReference type="GO" id="GO:0016020">
    <property type="term" value="C:membrane"/>
    <property type="evidence" value="ECO:0007669"/>
    <property type="project" value="TreeGrafter"/>
</dbReference>
<keyword evidence="3" id="KW-0677">Repeat</keyword>
<keyword evidence="9" id="KW-1133">Transmembrane helix</keyword>
<evidence type="ECO:0000256" key="7">
    <source>
        <dbReference type="ARBA" id="ARBA00073015"/>
    </source>
</evidence>
<dbReference type="KEGG" id="hai:109385241"/>
<evidence type="ECO:0000313" key="12">
    <source>
        <dbReference type="RefSeq" id="XP_019502836.1"/>
    </source>
</evidence>
<evidence type="ECO:0000256" key="6">
    <source>
        <dbReference type="ARBA" id="ARBA00064623"/>
    </source>
</evidence>
<comment type="subcellular location">
    <subcellularLocation>
        <location evidence="1">Cell projection</location>
        <location evidence="1">Microvillus</location>
    </subcellularLocation>
</comment>
<comment type="subunit">
    <text evidence="6">Interacts with MYO7B; the interaction mediates the association of CALML4 with the IMAC/intermicrovillar adhesion complex. Interacts with MYO7A.</text>
</comment>
<feature type="domain" description="EF-hand" evidence="10">
    <location>
        <begin position="340"/>
        <end position="375"/>
    </location>
</feature>
<dbReference type="InterPro" id="IPR029255">
    <property type="entry name" value="CLN6"/>
</dbReference>
<dbReference type="Pfam" id="PF13499">
    <property type="entry name" value="EF-hand_7"/>
    <property type="match status" value="1"/>
</dbReference>
<evidence type="ECO:0000313" key="11">
    <source>
        <dbReference type="Proteomes" id="UP000694851"/>
    </source>
</evidence>
<dbReference type="GO" id="GO:0007040">
    <property type="term" value="P:lysosome organization"/>
    <property type="evidence" value="ECO:0007669"/>
    <property type="project" value="TreeGrafter"/>
</dbReference>
<dbReference type="CDD" id="cd00051">
    <property type="entry name" value="EFh"/>
    <property type="match status" value="2"/>
</dbReference>
<evidence type="ECO:0000256" key="8">
    <source>
        <dbReference type="SAM" id="MobiDB-lite"/>
    </source>
</evidence>
<dbReference type="InterPro" id="IPR011992">
    <property type="entry name" value="EF-hand-dom_pair"/>
</dbReference>
<evidence type="ECO:0000256" key="4">
    <source>
        <dbReference type="ARBA" id="ARBA00023273"/>
    </source>
</evidence>
<dbReference type="OrthoDB" id="9970199at2759"/>
<accession>A0A8B7RP15</accession>
<protein>
    <recommendedName>
        <fullName evidence="7">Calmodulin-like protein 4</fullName>
    </recommendedName>
</protein>
<evidence type="ECO:0000256" key="1">
    <source>
        <dbReference type="ARBA" id="ARBA00004105"/>
    </source>
</evidence>
<dbReference type="GO" id="GO:0005783">
    <property type="term" value="C:endoplasmic reticulum"/>
    <property type="evidence" value="ECO:0007669"/>
    <property type="project" value="TreeGrafter"/>
</dbReference>
<keyword evidence="4" id="KW-0966">Cell projection</keyword>
<dbReference type="AlphaFoldDB" id="A0A8B7RP15"/>
<dbReference type="PROSITE" id="PS50222">
    <property type="entry name" value="EF_HAND_2"/>
    <property type="match status" value="2"/>
</dbReference>
<dbReference type="GO" id="GO:0005902">
    <property type="term" value="C:microvillus"/>
    <property type="evidence" value="ECO:0007669"/>
    <property type="project" value="UniProtKB-SubCell"/>
</dbReference>
<dbReference type="RefSeq" id="XP_019502836.1">
    <property type="nucleotide sequence ID" value="XM_019647291.1"/>
</dbReference>
<dbReference type="PANTHER" id="PTHR16244">
    <property type="entry name" value="CEROID-LIPOFUSCINOSIS NEURONAL PROTEIN 6"/>
    <property type="match status" value="1"/>
</dbReference>
<feature type="transmembrane region" description="Helical" evidence="9">
    <location>
        <begin position="85"/>
        <end position="102"/>
    </location>
</feature>
<comment type="similarity">
    <text evidence="2">Belongs to the calmodulin family.</text>
</comment>
<dbReference type="Pfam" id="PF15156">
    <property type="entry name" value="CLN6"/>
    <property type="match status" value="1"/>
</dbReference>
<feature type="compositionally biased region" description="Basic residues" evidence="8">
    <location>
        <begin position="1"/>
        <end position="10"/>
    </location>
</feature>
<feature type="domain" description="EF-hand" evidence="10">
    <location>
        <begin position="267"/>
        <end position="302"/>
    </location>
</feature>
<gene>
    <name evidence="12" type="primary">LOC109385241</name>
</gene>
<dbReference type="Proteomes" id="UP000694851">
    <property type="component" value="Unplaced"/>
</dbReference>
<sequence length="414" mass="47343">MEAAVRRRQHPGAAGGQGAQPGASFLQARHSSVKADEATGTAPFHLDLWFYFTLQNWVLDFGRPIAMLVFPLEWFPLNKPSVGDYFHMAYNIITPFLLLKLIERSPRTLPRSMIYVSIITFIMGASIHLVGDSVNHRLLFSGYQHHLSVRENPIIKNLKPETLIDSFELLYYYDEYLGHSMWYIPFFLILFMYFSGCFTPTKAKSSMPGAALLLVVPSGLYYWGLHPAWRTFDLKRERGNQEVNPGSSEPTSAALGPPAMAKFLSQDQINEYKECFSLYDKQQRGKIKAPDLITVMRCLGASPTPGEVQRHLQTHRIDKNGELDFSTFLTIMHMQIKQEDPKKEILLAMLMADKEKKGYIMASELRSKLTKLGEKLTHKEVDDLFREANVEPNGKVKYDEFIHKIIIPARDYTE</sequence>
<evidence type="ECO:0000256" key="5">
    <source>
        <dbReference type="ARBA" id="ARBA00054485"/>
    </source>
</evidence>
<feature type="transmembrane region" description="Helical" evidence="9">
    <location>
        <begin position="210"/>
        <end position="229"/>
    </location>
</feature>
<keyword evidence="9" id="KW-0472">Membrane</keyword>
<evidence type="ECO:0000256" key="2">
    <source>
        <dbReference type="ARBA" id="ARBA00009763"/>
    </source>
</evidence>
<dbReference type="Gene3D" id="1.10.238.10">
    <property type="entry name" value="EF-hand"/>
    <property type="match status" value="1"/>
</dbReference>
<feature type="region of interest" description="Disordered" evidence="8">
    <location>
        <begin position="1"/>
        <end position="22"/>
    </location>
</feature>
<dbReference type="SMART" id="SM00054">
    <property type="entry name" value="EFh"/>
    <property type="match status" value="4"/>
</dbReference>
<name>A0A8B7RP15_HIPAR</name>
<evidence type="ECO:0000259" key="10">
    <source>
        <dbReference type="PROSITE" id="PS50222"/>
    </source>
</evidence>